<dbReference type="GO" id="GO:0008194">
    <property type="term" value="F:UDP-glycosyltransferase activity"/>
    <property type="evidence" value="ECO:0007669"/>
    <property type="project" value="InterPro"/>
</dbReference>
<dbReference type="Gene3D" id="3.40.50.2000">
    <property type="entry name" value="Glycogen Phosphorylase B"/>
    <property type="match status" value="2"/>
</dbReference>
<comment type="similarity">
    <text evidence="1">Belongs to the glycosyltransferase 28 family.</text>
</comment>
<dbReference type="InterPro" id="IPR010610">
    <property type="entry name" value="EryCIII-like_C"/>
</dbReference>
<evidence type="ECO:0000256" key="1">
    <source>
        <dbReference type="ARBA" id="ARBA00006962"/>
    </source>
</evidence>
<evidence type="ECO:0000313" key="6">
    <source>
        <dbReference type="EMBL" id="MBB5912494.1"/>
    </source>
</evidence>
<comment type="caution">
    <text evidence="6">The sequence shown here is derived from an EMBL/GenBank/DDBJ whole genome shotgun (WGS) entry which is preliminary data.</text>
</comment>
<dbReference type="EMBL" id="JACHIT010000001">
    <property type="protein sequence ID" value="MBB5912494.1"/>
    <property type="molecule type" value="Genomic_DNA"/>
</dbReference>
<reference evidence="6 7" key="1">
    <citation type="submission" date="2020-08" db="EMBL/GenBank/DDBJ databases">
        <title>Sequencing the genomes of 1000 actinobacteria strains.</title>
        <authorList>
            <person name="Klenk H.-P."/>
        </authorList>
    </citation>
    <scope>NUCLEOTIDE SEQUENCE [LARGE SCALE GENOMIC DNA]</scope>
    <source>
        <strain evidence="6 7">DSM 43582</strain>
    </source>
</reference>
<dbReference type="InterPro" id="IPR050426">
    <property type="entry name" value="Glycosyltransferase_28"/>
</dbReference>
<dbReference type="Proteomes" id="UP000540412">
    <property type="component" value="Unassembled WGS sequence"/>
</dbReference>
<dbReference type="PANTHER" id="PTHR48050:SF13">
    <property type="entry name" value="STEROL 3-BETA-GLUCOSYLTRANSFERASE UGT80A2"/>
    <property type="match status" value="1"/>
</dbReference>
<dbReference type="InterPro" id="IPR048284">
    <property type="entry name" value="EryCIII-like_N"/>
</dbReference>
<dbReference type="SUPFAM" id="SSF53756">
    <property type="entry name" value="UDP-Glycosyltransferase/glycogen phosphorylase"/>
    <property type="match status" value="1"/>
</dbReference>
<dbReference type="CDD" id="cd03784">
    <property type="entry name" value="GT1_Gtf-like"/>
    <property type="match status" value="1"/>
</dbReference>
<evidence type="ECO:0000256" key="3">
    <source>
        <dbReference type="ARBA" id="ARBA00022679"/>
    </source>
</evidence>
<evidence type="ECO:0000259" key="4">
    <source>
        <dbReference type="Pfam" id="PF06722"/>
    </source>
</evidence>
<organism evidence="6 7">
    <name type="scientific">Nocardia transvalensis</name>
    <dbReference type="NCBI Taxonomy" id="37333"/>
    <lineage>
        <taxon>Bacteria</taxon>
        <taxon>Bacillati</taxon>
        <taxon>Actinomycetota</taxon>
        <taxon>Actinomycetes</taxon>
        <taxon>Mycobacteriales</taxon>
        <taxon>Nocardiaceae</taxon>
        <taxon>Nocardia</taxon>
    </lineage>
</organism>
<name>A0A7W9PB89_9NOCA</name>
<protein>
    <submittedName>
        <fullName evidence="6">UDP:flavonoid glycosyltransferase YjiC (YdhE family)</fullName>
    </submittedName>
</protein>
<keyword evidence="3 6" id="KW-0808">Transferase</keyword>
<dbReference type="AlphaFoldDB" id="A0A7W9PB89"/>
<proteinExistence type="inferred from homology"/>
<keyword evidence="7" id="KW-1185">Reference proteome</keyword>
<dbReference type="Pfam" id="PF21036">
    <property type="entry name" value="EryCIII-like_N"/>
    <property type="match status" value="1"/>
</dbReference>
<accession>A0A7W9PB89</accession>
<dbReference type="Pfam" id="PF06722">
    <property type="entry name" value="EryCIII-like_C"/>
    <property type="match status" value="1"/>
</dbReference>
<feature type="domain" description="Erythromycin biosynthesis protein CIII-like N-terminal" evidence="5">
    <location>
        <begin position="24"/>
        <end position="208"/>
    </location>
</feature>
<dbReference type="GO" id="GO:0016758">
    <property type="term" value="F:hexosyltransferase activity"/>
    <property type="evidence" value="ECO:0007669"/>
    <property type="project" value="UniProtKB-ARBA"/>
</dbReference>
<dbReference type="PANTHER" id="PTHR48050">
    <property type="entry name" value="STEROL 3-BETA-GLUCOSYLTRANSFERASE"/>
    <property type="match status" value="1"/>
</dbReference>
<gene>
    <name evidence="6" type="ORF">BJY24_001361</name>
</gene>
<dbReference type="GO" id="GO:0017000">
    <property type="term" value="P:antibiotic biosynthetic process"/>
    <property type="evidence" value="ECO:0007669"/>
    <property type="project" value="UniProtKB-ARBA"/>
</dbReference>
<dbReference type="InterPro" id="IPR002213">
    <property type="entry name" value="UDP_glucos_trans"/>
</dbReference>
<evidence type="ECO:0000313" key="7">
    <source>
        <dbReference type="Proteomes" id="UP000540412"/>
    </source>
</evidence>
<feature type="domain" description="Erythromycin biosynthesis protein CIII-like C-terminal" evidence="4">
    <location>
        <begin position="223"/>
        <end position="362"/>
    </location>
</feature>
<evidence type="ECO:0000259" key="5">
    <source>
        <dbReference type="Pfam" id="PF21036"/>
    </source>
</evidence>
<evidence type="ECO:0000256" key="2">
    <source>
        <dbReference type="ARBA" id="ARBA00022676"/>
    </source>
</evidence>
<sequence>MRVMFVATPLIGHLFPMMPLALRLHALGHRVLVATGGDAVTAVAGDIAVADVAPDIGFVRTAVLGLGPHPVAALRCARGMADARGGARFFAPTAKAMLPRLDRLAAEFAPDLVVHEPFAAEAALVAAHAGVPAVLHNIALDDGTVMRREMLRVLGAAAAPPLATLSIAPPSVVAVPGRALRYTPYATSGAETPDFLRVPPDRPRILVTRSTMLGDGPDAMLRSVLRAANGVDADIVIVRPNRKTARAKALPANVRTVGWVRPDEVLPTCTAMVNHGGAGSIYAALWAGIPQLATPAPGDRRWNALTVQRRGAGVAVAARRITATDLNRLVTDVDMHEAAHAVATEIAAMPSATATAKRLVALADHEQ</sequence>
<keyword evidence="2" id="KW-0328">Glycosyltransferase</keyword>